<evidence type="ECO:0000313" key="2">
    <source>
        <dbReference type="Proteomes" id="UP000266861"/>
    </source>
</evidence>
<sequence length="233" mass="26662">MNSEIKSHGQVAIVESREKVGNSAAEGSHKQEYLEKWEKLGEDTVLKLIVGQNDTIFVTTTNKPAYPLVLVNYYNKVILNEKSSLPESILKKSYIFVESTDAFTRTMSYFFFVSRIIRNFPGINTLNTLKTEMKWEKLGEDTVLKLIVGQNDTIFVTTTNKPAYPLVLVNYYNKVILNEKSSLPESILKKSYIFVESTDAFTRTMSYFFFVSRIIRNFPGINTLNTLKTEMVG</sequence>
<proteinExistence type="predicted"/>
<accession>A0A397JL51</accession>
<organism evidence="1 2">
    <name type="scientific">Diversispora epigaea</name>
    <dbReference type="NCBI Taxonomy" id="1348612"/>
    <lineage>
        <taxon>Eukaryota</taxon>
        <taxon>Fungi</taxon>
        <taxon>Fungi incertae sedis</taxon>
        <taxon>Mucoromycota</taxon>
        <taxon>Glomeromycotina</taxon>
        <taxon>Glomeromycetes</taxon>
        <taxon>Diversisporales</taxon>
        <taxon>Diversisporaceae</taxon>
        <taxon>Diversispora</taxon>
    </lineage>
</organism>
<evidence type="ECO:0000313" key="1">
    <source>
        <dbReference type="EMBL" id="RHZ88661.1"/>
    </source>
</evidence>
<protein>
    <submittedName>
        <fullName evidence="1">Uncharacterized protein</fullName>
    </submittedName>
</protein>
<reference evidence="1 2" key="1">
    <citation type="submission" date="2018-08" db="EMBL/GenBank/DDBJ databases">
        <title>Genome and evolution of the arbuscular mycorrhizal fungus Diversispora epigaea (formerly Glomus versiforme) and its bacterial endosymbionts.</title>
        <authorList>
            <person name="Sun X."/>
            <person name="Fei Z."/>
            <person name="Harrison M."/>
        </authorList>
    </citation>
    <scope>NUCLEOTIDE SEQUENCE [LARGE SCALE GENOMIC DNA]</scope>
    <source>
        <strain evidence="1 2">IT104</strain>
    </source>
</reference>
<keyword evidence="2" id="KW-1185">Reference proteome</keyword>
<gene>
    <name evidence="1" type="ORF">Glove_21g324</name>
</gene>
<name>A0A397JL51_9GLOM</name>
<dbReference type="EMBL" id="PQFF01000019">
    <property type="protein sequence ID" value="RHZ88661.1"/>
    <property type="molecule type" value="Genomic_DNA"/>
</dbReference>
<dbReference type="OrthoDB" id="1470350at2759"/>
<dbReference type="AlphaFoldDB" id="A0A397JL51"/>
<comment type="caution">
    <text evidence="1">The sequence shown here is derived from an EMBL/GenBank/DDBJ whole genome shotgun (WGS) entry which is preliminary data.</text>
</comment>
<dbReference type="Proteomes" id="UP000266861">
    <property type="component" value="Unassembled WGS sequence"/>
</dbReference>